<dbReference type="EMBL" id="JBICBT010000764">
    <property type="protein sequence ID" value="KAL3101747.1"/>
    <property type="molecule type" value="Genomic_DNA"/>
</dbReference>
<proteinExistence type="predicted"/>
<name>A0ABD2KFN7_9BILA</name>
<gene>
    <name evidence="2" type="ORF">niasHT_029933</name>
</gene>
<dbReference type="AlphaFoldDB" id="A0ABD2KFN7"/>
<keyword evidence="3" id="KW-1185">Reference proteome</keyword>
<accession>A0ABD2KFN7</accession>
<reference evidence="2 3" key="1">
    <citation type="submission" date="2024-10" db="EMBL/GenBank/DDBJ databases">
        <authorList>
            <person name="Kim D."/>
        </authorList>
    </citation>
    <scope>NUCLEOTIDE SEQUENCE [LARGE SCALE GENOMIC DNA]</scope>
    <source>
        <strain evidence="2">BH-2024</strain>
    </source>
</reference>
<feature type="compositionally biased region" description="Polar residues" evidence="1">
    <location>
        <begin position="57"/>
        <end position="77"/>
    </location>
</feature>
<organism evidence="2 3">
    <name type="scientific">Heterodera trifolii</name>
    <dbReference type="NCBI Taxonomy" id="157864"/>
    <lineage>
        <taxon>Eukaryota</taxon>
        <taxon>Metazoa</taxon>
        <taxon>Ecdysozoa</taxon>
        <taxon>Nematoda</taxon>
        <taxon>Chromadorea</taxon>
        <taxon>Rhabditida</taxon>
        <taxon>Tylenchina</taxon>
        <taxon>Tylenchomorpha</taxon>
        <taxon>Tylenchoidea</taxon>
        <taxon>Heteroderidae</taxon>
        <taxon>Heteroderinae</taxon>
        <taxon>Heterodera</taxon>
    </lineage>
</organism>
<sequence length="110" mass="12295">MTPDKGRGQRSIEKLRGEETICPEARNVGVFNARFERQNSHLTTNLQPIAQDRQLTKHSSTLTTIKSRTPGQQTTFLGGQKSHEDSRQRSTTNSSAVDSRAKTPRRTTVS</sequence>
<protein>
    <submittedName>
        <fullName evidence="2">Uncharacterized protein</fullName>
    </submittedName>
</protein>
<evidence type="ECO:0000313" key="3">
    <source>
        <dbReference type="Proteomes" id="UP001620626"/>
    </source>
</evidence>
<feature type="region of interest" description="Disordered" evidence="1">
    <location>
        <begin position="43"/>
        <end position="110"/>
    </location>
</feature>
<comment type="caution">
    <text evidence="2">The sequence shown here is derived from an EMBL/GenBank/DDBJ whole genome shotgun (WGS) entry which is preliminary data.</text>
</comment>
<evidence type="ECO:0000313" key="2">
    <source>
        <dbReference type="EMBL" id="KAL3101747.1"/>
    </source>
</evidence>
<dbReference type="Proteomes" id="UP001620626">
    <property type="component" value="Unassembled WGS sequence"/>
</dbReference>
<evidence type="ECO:0000256" key="1">
    <source>
        <dbReference type="SAM" id="MobiDB-lite"/>
    </source>
</evidence>